<comment type="similarity">
    <text evidence="1">Belongs to the nitrobindin family.</text>
</comment>
<dbReference type="PANTHER" id="PTHR15854:SF4">
    <property type="entry name" value="PEROXYNITRITE ISOMERASE THAP4"/>
    <property type="match status" value="1"/>
</dbReference>
<dbReference type="InterPro" id="IPR014878">
    <property type="entry name" value="THAP4-like_heme-bd"/>
</dbReference>
<organism evidence="3 4">
    <name type="scientific">Kytococcus aerolatus</name>
    <dbReference type="NCBI Taxonomy" id="592308"/>
    <lineage>
        <taxon>Bacteria</taxon>
        <taxon>Bacillati</taxon>
        <taxon>Actinomycetota</taxon>
        <taxon>Actinomycetes</taxon>
        <taxon>Micrococcales</taxon>
        <taxon>Kytococcaceae</taxon>
        <taxon>Kytococcus</taxon>
    </lineage>
</organism>
<accession>A0A212U5Z3</accession>
<dbReference type="EMBL" id="FYEZ01000003">
    <property type="protein sequence ID" value="SNC73657.1"/>
    <property type="molecule type" value="Genomic_DNA"/>
</dbReference>
<dbReference type="EC" id="5.99.-.-" evidence="1"/>
<dbReference type="InterPro" id="IPR045165">
    <property type="entry name" value="Nitrobindin"/>
</dbReference>
<dbReference type="CDD" id="cd07828">
    <property type="entry name" value="lipocalin_heme-bd-THAP4-like"/>
    <property type="match status" value="1"/>
</dbReference>
<reference evidence="3 4" key="1">
    <citation type="submission" date="2017-06" db="EMBL/GenBank/DDBJ databases">
        <authorList>
            <person name="Kim H.J."/>
            <person name="Triplett B.A."/>
        </authorList>
    </citation>
    <scope>NUCLEOTIDE SEQUENCE [LARGE SCALE GENOMIC DNA]</scope>
    <source>
        <strain evidence="3 4">DSM 22179</strain>
    </source>
</reference>
<evidence type="ECO:0000313" key="4">
    <source>
        <dbReference type="Proteomes" id="UP000198122"/>
    </source>
</evidence>
<comment type="domain">
    <text evidence="1">Forms a 10-stranded antiparallel beta-barrel structure able to accommodate a hydrophobic ligand in its interior. In fact, this fold hosts the heme group, which is located in a wide surface cleft.</text>
</comment>
<dbReference type="Pfam" id="PF08768">
    <property type="entry name" value="THAP4_heme-bd"/>
    <property type="match status" value="1"/>
</dbReference>
<dbReference type="InterPro" id="IPR012674">
    <property type="entry name" value="Calycin"/>
</dbReference>
<feature type="binding site" description="axial binding residue" evidence="1">
    <location>
        <position position="159"/>
    </location>
    <ligand>
        <name>heme b</name>
        <dbReference type="ChEBI" id="CHEBI:60344"/>
    </ligand>
    <ligandPart>
        <name>Fe</name>
        <dbReference type="ChEBI" id="CHEBI:18248"/>
    </ligandPart>
</feature>
<keyword evidence="1" id="KW-0408">Iron</keyword>
<dbReference type="Proteomes" id="UP000198122">
    <property type="component" value="Unassembled WGS sequence"/>
</dbReference>
<keyword evidence="1" id="KW-0349">Heme</keyword>
<dbReference type="PANTHER" id="PTHR15854">
    <property type="entry name" value="THAP4 PROTEIN"/>
    <property type="match status" value="1"/>
</dbReference>
<proteinExistence type="inferred from homology"/>
<name>A0A212U5Z3_9MICO</name>
<dbReference type="HAMAP" id="MF_01297">
    <property type="entry name" value="nitrobindin"/>
    <property type="match status" value="1"/>
</dbReference>
<keyword evidence="1" id="KW-0479">Metal-binding</keyword>
<dbReference type="GO" id="GO:0020037">
    <property type="term" value="F:heme binding"/>
    <property type="evidence" value="ECO:0007669"/>
    <property type="project" value="UniProtKB-UniRule"/>
</dbReference>
<dbReference type="InterPro" id="IPR022939">
    <property type="entry name" value="Nb(III)_bact/plant"/>
</dbReference>
<evidence type="ECO:0000259" key="2">
    <source>
        <dbReference type="Pfam" id="PF08768"/>
    </source>
</evidence>
<dbReference type="Gene3D" id="2.40.128.20">
    <property type="match status" value="1"/>
</dbReference>
<comment type="caution">
    <text evidence="1">Lacks conserved residue(s) required for the propagation of feature annotation.</text>
</comment>
<dbReference type="AlphaFoldDB" id="A0A212U5Z3"/>
<keyword evidence="4" id="KW-1185">Reference proteome</keyword>
<protein>
    <recommendedName>
        <fullName evidence="1">Peroxynitrite isomerase</fullName>
        <ecNumber evidence="1">5.99.-.-</ecNumber>
    </recommendedName>
    <alternativeName>
        <fullName evidence="1">Ferric nitrobindin</fullName>
        <shortName evidence="1">Nb(III)</shortName>
    </alternativeName>
</protein>
<dbReference type="SUPFAM" id="SSF50814">
    <property type="entry name" value="Lipocalins"/>
    <property type="match status" value="1"/>
</dbReference>
<comment type="pathway">
    <text evidence="1">Nitrogen metabolism.</text>
</comment>
<comment type="function">
    <text evidence="1">Heme-binding protein able to scavenge peroxynitrite and to protect free L-tyrosine against peroxynitrite-mediated nitration, by acting as a peroxynitrite isomerase that converts peroxynitrite to nitrate. Therefore, this protein likely plays a role in peroxynitrite sensing and in the detoxification of reactive nitrogen and oxygen species (RNS and ROS, respectively). Is able to bind nitric oxide (NO) in vitro, but may act as a sensor of peroxynitrite levels in vivo.</text>
</comment>
<gene>
    <name evidence="3" type="ORF">SAMN05445756_2077</name>
</gene>
<sequence>MVFQIDPTMSPRLAPLAWMLGRWEGAGVIGYPDRESAHFGQELVAAHDGRDFIEWTSRTWLLDADGQPAEPAAVESGYWRPQGEDGEFSLLLAHPTGYVEQYFGQRHPERPSIELATDGILRTLDAEEYTAAKRLYGLVEGDLMWVLDMAYKGHPMTSHMSAQLKRVEG</sequence>
<dbReference type="GO" id="GO:0062213">
    <property type="term" value="F:peroxynitrite isomerase activity"/>
    <property type="evidence" value="ECO:0007669"/>
    <property type="project" value="UniProtKB-UniRule"/>
</dbReference>
<feature type="short sequence motif" description="GXWXGXG" evidence="1">
    <location>
        <begin position="21"/>
        <end position="27"/>
    </location>
</feature>
<comment type="cofactor">
    <cofactor evidence="1">
        <name>heme b</name>
        <dbReference type="ChEBI" id="CHEBI:60344"/>
    </cofactor>
    <text evidence="1">Binds 1 heme b group per subunit, that coordinates a highly solvent-exposed Fe(III) atom.</text>
</comment>
<feature type="domain" description="THAP4-like heme-binding" evidence="2">
    <location>
        <begin position="13"/>
        <end position="166"/>
    </location>
</feature>
<dbReference type="RefSeq" id="WP_088819046.1">
    <property type="nucleotide sequence ID" value="NZ_FYEZ01000003.1"/>
</dbReference>
<evidence type="ECO:0000313" key="3">
    <source>
        <dbReference type="EMBL" id="SNC73657.1"/>
    </source>
</evidence>
<keyword evidence="1" id="KW-0413">Isomerase</keyword>
<comment type="catalytic activity">
    <reaction evidence="1">
        <text>peroxynitrite = nitrate</text>
        <dbReference type="Rhea" id="RHEA:63116"/>
        <dbReference type="ChEBI" id="CHEBI:17632"/>
        <dbReference type="ChEBI" id="CHEBI:25941"/>
    </reaction>
</comment>
<dbReference type="GO" id="GO:0046872">
    <property type="term" value="F:metal ion binding"/>
    <property type="evidence" value="ECO:0007669"/>
    <property type="project" value="UniProtKB-KW"/>
</dbReference>
<dbReference type="OrthoDB" id="4804006at2"/>
<evidence type="ECO:0000256" key="1">
    <source>
        <dbReference type="HAMAP-Rule" id="MF_01297"/>
    </source>
</evidence>